<evidence type="ECO:0000256" key="2">
    <source>
        <dbReference type="SAM" id="SignalP"/>
    </source>
</evidence>
<dbReference type="Proteomes" id="UP000518878">
    <property type="component" value="Unassembled WGS sequence"/>
</dbReference>
<dbReference type="Pfam" id="PF13505">
    <property type="entry name" value="OMP_b-brl"/>
    <property type="match status" value="1"/>
</dbReference>
<dbReference type="EMBL" id="JAAQTL010000003">
    <property type="protein sequence ID" value="NID17339.1"/>
    <property type="molecule type" value="Genomic_DNA"/>
</dbReference>
<keyword evidence="5" id="KW-1185">Reference proteome</keyword>
<name>A0A7X5QXT5_9GAMM</name>
<evidence type="ECO:0000313" key="4">
    <source>
        <dbReference type="EMBL" id="NID17339.1"/>
    </source>
</evidence>
<dbReference type="InterPro" id="IPR027385">
    <property type="entry name" value="Beta-barrel_OMP"/>
</dbReference>
<dbReference type="RefSeq" id="WP_166701158.1">
    <property type="nucleotide sequence ID" value="NZ_JAAQTL010000003.1"/>
</dbReference>
<accession>A0A7X5QXT5</accession>
<evidence type="ECO:0000259" key="3">
    <source>
        <dbReference type="Pfam" id="PF13505"/>
    </source>
</evidence>
<feature type="chain" id="PRO_5031046716" evidence="2">
    <location>
        <begin position="24"/>
        <end position="214"/>
    </location>
</feature>
<feature type="signal peptide" evidence="2">
    <location>
        <begin position="1"/>
        <end position="23"/>
    </location>
</feature>
<feature type="domain" description="Outer membrane protein beta-barrel" evidence="3">
    <location>
        <begin position="10"/>
        <end position="214"/>
    </location>
</feature>
<dbReference type="AlphaFoldDB" id="A0A7X5QXT5"/>
<sequence>MQKLLLATAVAASVSLASFAAVAANGSDGAFVHLGAGKARHNSHIEIVDGKTPDQRRPNSYDIMAGYRWGLGSNLALGAEGGFAYLGSIRQRVYDDASPAGTRNSLFTGAWLAGLNTRWNMSDDLSLIGRTGIARVRSRLATENLATSASATLGTVSRNTPYFGVGLGYALTRELDLTVQATRYDARSVRAQYKNGGVRDWSANTFNAGVEYRF</sequence>
<dbReference type="SUPFAM" id="SSF56925">
    <property type="entry name" value="OMPA-like"/>
    <property type="match status" value="1"/>
</dbReference>
<comment type="caution">
    <text evidence="4">The sequence shown here is derived from an EMBL/GenBank/DDBJ whole genome shotgun (WGS) entry which is preliminary data.</text>
</comment>
<proteinExistence type="predicted"/>
<evidence type="ECO:0000313" key="5">
    <source>
        <dbReference type="Proteomes" id="UP000518878"/>
    </source>
</evidence>
<protein>
    <submittedName>
        <fullName evidence="4">Porin family protein</fullName>
    </submittedName>
</protein>
<organism evidence="4 5">
    <name type="scientific">Luteibacter yeojuensis</name>
    <dbReference type="NCBI Taxonomy" id="345309"/>
    <lineage>
        <taxon>Bacteria</taxon>
        <taxon>Pseudomonadati</taxon>
        <taxon>Pseudomonadota</taxon>
        <taxon>Gammaproteobacteria</taxon>
        <taxon>Lysobacterales</taxon>
        <taxon>Rhodanobacteraceae</taxon>
        <taxon>Luteibacter</taxon>
    </lineage>
</organism>
<evidence type="ECO:0000256" key="1">
    <source>
        <dbReference type="ARBA" id="ARBA00022729"/>
    </source>
</evidence>
<gene>
    <name evidence="4" type="ORF">HBF32_17825</name>
</gene>
<dbReference type="InterPro" id="IPR011250">
    <property type="entry name" value="OMP/PagP_B-barrel"/>
</dbReference>
<keyword evidence="1 2" id="KW-0732">Signal</keyword>
<reference evidence="4 5" key="1">
    <citation type="journal article" date="2006" name="Int. J. Syst. Evol. Microbiol.">
        <title>Dyella yeojuensis sp. nov., isolated from greenhouse soil in Korea.</title>
        <authorList>
            <person name="Kim B.Y."/>
            <person name="Weon H.Y."/>
            <person name="Lee K.H."/>
            <person name="Seok S.J."/>
            <person name="Kwon S.W."/>
            <person name="Go S.J."/>
            <person name="Stackebrandt E."/>
        </authorList>
    </citation>
    <scope>NUCLEOTIDE SEQUENCE [LARGE SCALE GENOMIC DNA]</scope>
    <source>
        <strain evidence="4 5">DSM 17673</strain>
    </source>
</reference>
<dbReference type="Gene3D" id="2.40.160.20">
    <property type="match status" value="1"/>
</dbReference>